<sequence>MIVVTGGSGFVGSHLVRLLLARGEKVRIADRREPPCDIALSADFVSVDICDDATLRTVFCDAVVVYHLAANPQLWAHRRGEFQRVNYWGTVHVLQAALRHRVRRIVHVSTESILTRRGLEDVITENHDVSRREVIGPYCLSKWRAERYVWLLARAGAPVTIVNPTLPIGPGDWLRTPPTQMILDICLGKRPAYVVGELNLIDVRDVALGLAAAAERPPSEHRYILGGENWTIRQLFDTVARLAGVPPPRWRIPYPLALTVAYADEFLADLTGRPPQATVTGVKLTRRRMHFDTQRTREVLCLLPRPVIQSLQEMIAWFREVRWLPRG</sequence>
<dbReference type="InterPro" id="IPR051783">
    <property type="entry name" value="NAD(P)-dependent_oxidoreduct"/>
</dbReference>
<dbReference type="RefSeq" id="WP_194536304.1">
    <property type="nucleotide sequence ID" value="NZ_JACEFB010000001.1"/>
</dbReference>
<organism evidence="2 3">
    <name type="scientific">Thermogemmata fonticola</name>
    <dbReference type="NCBI Taxonomy" id="2755323"/>
    <lineage>
        <taxon>Bacteria</taxon>
        <taxon>Pseudomonadati</taxon>
        <taxon>Planctomycetota</taxon>
        <taxon>Planctomycetia</taxon>
        <taxon>Gemmatales</taxon>
        <taxon>Gemmataceae</taxon>
        <taxon>Thermogemmata</taxon>
    </lineage>
</organism>
<name>A0A7V8VBW8_9BACT</name>
<gene>
    <name evidence="2" type="ORF">H0921_01805</name>
</gene>
<dbReference type="EMBL" id="JACEFB010000001">
    <property type="protein sequence ID" value="MBA2224892.1"/>
    <property type="molecule type" value="Genomic_DNA"/>
</dbReference>
<accession>A0A7V8VBW8</accession>
<evidence type="ECO:0000313" key="2">
    <source>
        <dbReference type="EMBL" id="MBA2224892.1"/>
    </source>
</evidence>
<keyword evidence="3" id="KW-1185">Reference proteome</keyword>
<dbReference type="Pfam" id="PF01370">
    <property type="entry name" value="Epimerase"/>
    <property type="match status" value="1"/>
</dbReference>
<feature type="domain" description="NAD-dependent epimerase/dehydratase" evidence="1">
    <location>
        <begin position="2"/>
        <end position="223"/>
    </location>
</feature>
<dbReference type="PANTHER" id="PTHR48079">
    <property type="entry name" value="PROTEIN YEEZ"/>
    <property type="match status" value="1"/>
</dbReference>
<dbReference type="Proteomes" id="UP000542342">
    <property type="component" value="Unassembled WGS sequence"/>
</dbReference>
<reference evidence="2 3" key="1">
    <citation type="submission" date="2020-07" db="EMBL/GenBank/DDBJ databases">
        <title>Thermogemmata thermophila gen. nov., sp. nov., a novel moderate thermophilic planctomycete from a Kamchatka hot spring.</title>
        <authorList>
            <person name="Elcheninov A.G."/>
            <person name="Podosokorskaya O.A."/>
            <person name="Kovaleva O.L."/>
            <person name="Novikov A."/>
            <person name="Bonch-Osmolovskaya E.A."/>
            <person name="Toshchakov S.V."/>
            <person name="Kublanov I.V."/>
        </authorList>
    </citation>
    <scope>NUCLEOTIDE SEQUENCE [LARGE SCALE GENOMIC DNA]</scope>
    <source>
        <strain evidence="2 3">2918</strain>
    </source>
</reference>
<dbReference type="GO" id="GO:0004029">
    <property type="term" value="F:aldehyde dehydrogenase (NAD+) activity"/>
    <property type="evidence" value="ECO:0007669"/>
    <property type="project" value="TreeGrafter"/>
</dbReference>
<dbReference type="AlphaFoldDB" id="A0A7V8VBW8"/>
<proteinExistence type="predicted"/>
<dbReference type="PANTHER" id="PTHR48079:SF6">
    <property type="entry name" value="NAD(P)-BINDING DOMAIN-CONTAINING PROTEIN-RELATED"/>
    <property type="match status" value="1"/>
</dbReference>
<evidence type="ECO:0000313" key="3">
    <source>
        <dbReference type="Proteomes" id="UP000542342"/>
    </source>
</evidence>
<dbReference type="SUPFAM" id="SSF51735">
    <property type="entry name" value="NAD(P)-binding Rossmann-fold domains"/>
    <property type="match status" value="1"/>
</dbReference>
<dbReference type="InterPro" id="IPR001509">
    <property type="entry name" value="Epimerase_deHydtase"/>
</dbReference>
<evidence type="ECO:0000259" key="1">
    <source>
        <dbReference type="Pfam" id="PF01370"/>
    </source>
</evidence>
<protein>
    <submittedName>
        <fullName evidence="2">NAD-dependent epimerase/dehydratase family protein</fullName>
    </submittedName>
</protein>
<dbReference type="GO" id="GO:0005737">
    <property type="term" value="C:cytoplasm"/>
    <property type="evidence" value="ECO:0007669"/>
    <property type="project" value="TreeGrafter"/>
</dbReference>
<dbReference type="Gene3D" id="3.40.50.720">
    <property type="entry name" value="NAD(P)-binding Rossmann-like Domain"/>
    <property type="match status" value="1"/>
</dbReference>
<comment type="caution">
    <text evidence="2">The sequence shown here is derived from an EMBL/GenBank/DDBJ whole genome shotgun (WGS) entry which is preliminary data.</text>
</comment>
<dbReference type="InterPro" id="IPR036291">
    <property type="entry name" value="NAD(P)-bd_dom_sf"/>
</dbReference>